<keyword evidence="1" id="KW-0732">Signal</keyword>
<feature type="chain" id="PRO_5020703291" evidence="1">
    <location>
        <begin position="27"/>
        <end position="295"/>
    </location>
</feature>
<dbReference type="EMBL" id="SJTG01000001">
    <property type="protein sequence ID" value="TCI13833.1"/>
    <property type="molecule type" value="Genomic_DNA"/>
</dbReference>
<organism evidence="2 3">
    <name type="scientific">Dyella soli</name>
    <dbReference type="NCBI Taxonomy" id="522319"/>
    <lineage>
        <taxon>Bacteria</taxon>
        <taxon>Pseudomonadati</taxon>
        <taxon>Pseudomonadota</taxon>
        <taxon>Gammaproteobacteria</taxon>
        <taxon>Lysobacterales</taxon>
        <taxon>Rhodanobacteraceae</taxon>
        <taxon>Dyella</taxon>
    </lineage>
</organism>
<keyword evidence="3" id="KW-1185">Reference proteome</keyword>
<dbReference type="Pfam" id="PF11453">
    <property type="entry name" value="DUF2950"/>
    <property type="match status" value="1"/>
</dbReference>
<dbReference type="Proteomes" id="UP000291822">
    <property type="component" value="Unassembled WGS sequence"/>
</dbReference>
<sequence length="295" mass="32098">MRSSITRSLLPTLVVAALAMAGSVLAQEAFPSADKAAEAFVQAIKSHDEKALSNLLGADWKTFIPTEGIDQEDLDTFLSRYNESHRIVGDDKASHLEVGKDTWSLPIPLVKKADGWHFDVKGGKDEILARRIGANELAVMQGMLAYYDAQREYATLATKFVGLPVYAEKLISSPGKHDGLYWPDKDGEPESPLGPEFASHKQGEGFNGYQFHVLTAQGASAPGGAYNYVVGGKMRNGFALVGYPSQYGRTGVMTFMVSHDGEIFEKDLGKDSAKIATAMTKFDPDSSWKEVTPDQ</sequence>
<gene>
    <name evidence="2" type="ORF">EZM97_06115</name>
</gene>
<dbReference type="AlphaFoldDB" id="A0A4R0YWI2"/>
<comment type="caution">
    <text evidence="2">The sequence shown here is derived from an EMBL/GenBank/DDBJ whole genome shotgun (WGS) entry which is preliminary data.</text>
</comment>
<proteinExistence type="predicted"/>
<reference evidence="2 3" key="1">
    <citation type="submission" date="2019-02" db="EMBL/GenBank/DDBJ databases">
        <title>Dyella amyloliquefaciens sp. nov., isolated from forest soil.</title>
        <authorList>
            <person name="Gao Z.-H."/>
            <person name="Qiu L.-H."/>
        </authorList>
    </citation>
    <scope>NUCLEOTIDE SEQUENCE [LARGE SCALE GENOMIC DNA]</scope>
    <source>
        <strain evidence="2 3">KACC 12747</strain>
    </source>
</reference>
<accession>A0A4R0YWI2</accession>
<protein>
    <submittedName>
        <fullName evidence="2">DUF2950 domain-containing protein</fullName>
    </submittedName>
</protein>
<name>A0A4R0YWI2_9GAMM</name>
<feature type="signal peptide" evidence="1">
    <location>
        <begin position="1"/>
        <end position="26"/>
    </location>
</feature>
<dbReference type="InterPro" id="IPR021556">
    <property type="entry name" value="DUF2950"/>
</dbReference>
<evidence type="ECO:0000313" key="3">
    <source>
        <dbReference type="Proteomes" id="UP000291822"/>
    </source>
</evidence>
<evidence type="ECO:0000313" key="2">
    <source>
        <dbReference type="EMBL" id="TCI13833.1"/>
    </source>
</evidence>
<evidence type="ECO:0000256" key="1">
    <source>
        <dbReference type="SAM" id="SignalP"/>
    </source>
</evidence>